<dbReference type="Gene3D" id="2.115.10.20">
    <property type="entry name" value="Glycosyl hydrolase domain, family 43"/>
    <property type="match status" value="2"/>
</dbReference>
<comment type="caution">
    <text evidence="2">The sequence shown here is derived from an EMBL/GenBank/DDBJ whole genome shotgun (WGS) entry which is preliminary data.</text>
</comment>
<dbReference type="EMBL" id="CAUYUE010000004">
    <property type="protein sequence ID" value="CAK0770976.1"/>
    <property type="molecule type" value="Genomic_DNA"/>
</dbReference>
<evidence type="ECO:0000313" key="3">
    <source>
        <dbReference type="Proteomes" id="UP001314263"/>
    </source>
</evidence>
<organism evidence="2 3">
    <name type="scientific">Coccomyxa viridis</name>
    <dbReference type="NCBI Taxonomy" id="1274662"/>
    <lineage>
        <taxon>Eukaryota</taxon>
        <taxon>Viridiplantae</taxon>
        <taxon>Chlorophyta</taxon>
        <taxon>core chlorophytes</taxon>
        <taxon>Trebouxiophyceae</taxon>
        <taxon>Trebouxiophyceae incertae sedis</taxon>
        <taxon>Coccomyxaceae</taxon>
        <taxon>Coccomyxa</taxon>
    </lineage>
</organism>
<dbReference type="SUPFAM" id="SSF75005">
    <property type="entry name" value="Arabinanase/levansucrase/invertase"/>
    <property type="match status" value="3"/>
</dbReference>
<proteinExistence type="predicted"/>
<evidence type="ECO:0000313" key="2">
    <source>
        <dbReference type="EMBL" id="CAK0770976.1"/>
    </source>
</evidence>
<evidence type="ECO:0008006" key="4">
    <source>
        <dbReference type="Google" id="ProtNLM"/>
    </source>
</evidence>
<keyword evidence="3" id="KW-1185">Reference proteome</keyword>
<protein>
    <recommendedName>
        <fullName evidence="4">Arabinanase/levansucrase/invertase</fullName>
    </recommendedName>
</protein>
<gene>
    <name evidence="2" type="ORF">CVIRNUC_003820</name>
</gene>
<dbReference type="AlphaFoldDB" id="A0AAV1I2P3"/>
<evidence type="ECO:0000256" key="1">
    <source>
        <dbReference type="SAM" id="MobiDB-lite"/>
    </source>
</evidence>
<name>A0AAV1I2P3_9CHLO</name>
<dbReference type="InterPro" id="IPR023296">
    <property type="entry name" value="Glyco_hydro_beta-prop_sf"/>
</dbReference>
<reference evidence="2 3" key="1">
    <citation type="submission" date="2023-10" db="EMBL/GenBank/DDBJ databases">
        <authorList>
            <person name="Maclean D."/>
            <person name="Macfadyen A."/>
        </authorList>
    </citation>
    <scope>NUCLEOTIDE SEQUENCE [LARGE SCALE GENOMIC DNA]</scope>
</reference>
<dbReference type="PANTHER" id="PTHR35279">
    <property type="match status" value="1"/>
</dbReference>
<dbReference type="Proteomes" id="UP001314263">
    <property type="component" value="Unassembled WGS sequence"/>
</dbReference>
<accession>A0AAV1I2P3</accession>
<feature type="region of interest" description="Disordered" evidence="1">
    <location>
        <begin position="464"/>
        <end position="484"/>
    </location>
</feature>
<dbReference type="PANTHER" id="PTHR35279:SF1">
    <property type="entry name" value="ARABINANASE_LEVANSUCRASE_INVERTASE"/>
    <property type="match status" value="1"/>
</dbReference>
<sequence>MKIAYSFNGSILPCISKSKCHLGPGVFPTPLPIRTQPYNAYGCQRVIHKRPLSSARCQATASVSTQEAPLSTFAQEEGRILAPGGEGAWDEDALGHPVVRCFVGEGEDKWLMWYSGRTRGQNGLDPVFPGAGSIGVAVSTNGIDWQRGHGAIEGARGEAKALDVGRVLEPNEEDWWWLDTRHMAVSDVQVFSSDNTSAGVYWMFYSGATFESHEAPAGLAGLQSGAEVEGLRARAGLCMSQDGRNWARLEAEHHTAAVLDAGDAGEWDAAFIGSPQVVAVGPKDMRMFYHSFDASTETWTVGTATSKDGFVWTKRGPIFAGSGSRGDFDGKGAAACHVVRDYVCKRWIMFYEAVASDDTRSISMAVSKDGLKDWARLGRPILEAGQPGSWDAGGVCSPSAVSMADGRWRLYYAGLSRKGGGATGVGLAMTDKENVEEFEGLLPTGDSNTPSILVTFISEPILHSTSRQEPVQPYEGKSGGAPAR</sequence>